<feature type="compositionally biased region" description="Basic and acidic residues" evidence="1">
    <location>
        <begin position="82"/>
        <end position="92"/>
    </location>
</feature>
<reference evidence="2" key="2">
    <citation type="submission" date="2020-09" db="EMBL/GenBank/DDBJ databases">
        <authorList>
            <person name="Sun Q."/>
            <person name="Ohkuma M."/>
        </authorList>
    </citation>
    <scope>NUCLEOTIDE SEQUENCE</scope>
    <source>
        <strain evidence="2">JCM 19831</strain>
    </source>
</reference>
<sequence length="111" mass="12273">MPQQSWSNKRERQYEHVKESEEDRGRSAGRAKEIAARTVNKQRASSGEARSSRSSSGSSRSSSGSSRSSSGSSRSSSGSARSKQDLYDEAKRRNIKGRSTMTKTELERALR</sequence>
<protein>
    <recommendedName>
        <fullName evidence="4">Plasmid stabilization protein</fullName>
    </recommendedName>
</protein>
<evidence type="ECO:0000313" key="2">
    <source>
        <dbReference type="EMBL" id="GGM79132.1"/>
    </source>
</evidence>
<feature type="compositionally biased region" description="Low complexity" evidence="1">
    <location>
        <begin position="43"/>
        <end position="81"/>
    </location>
</feature>
<organism evidence="2 3">
    <name type="scientific">Dactylosporangium sucinum</name>
    <dbReference type="NCBI Taxonomy" id="1424081"/>
    <lineage>
        <taxon>Bacteria</taxon>
        <taxon>Bacillati</taxon>
        <taxon>Actinomycetota</taxon>
        <taxon>Actinomycetes</taxon>
        <taxon>Micromonosporales</taxon>
        <taxon>Micromonosporaceae</taxon>
        <taxon>Dactylosporangium</taxon>
    </lineage>
</organism>
<dbReference type="EMBL" id="BMPI01000080">
    <property type="protein sequence ID" value="GGM79132.1"/>
    <property type="molecule type" value="Genomic_DNA"/>
</dbReference>
<dbReference type="AlphaFoldDB" id="A0A917UBV6"/>
<proteinExistence type="predicted"/>
<keyword evidence="3" id="KW-1185">Reference proteome</keyword>
<dbReference type="Proteomes" id="UP000642070">
    <property type="component" value="Unassembled WGS sequence"/>
</dbReference>
<feature type="region of interest" description="Disordered" evidence="1">
    <location>
        <begin position="1"/>
        <end position="111"/>
    </location>
</feature>
<reference evidence="2" key="1">
    <citation type="journal article" date="2014" name="Int. J. Syst. Evol. Microbiol.">
        <title>Complete genome sequence of Corynebacterium casei LMG S-19264T (=DSM 44701T), isolated from a smear-ripened cheese.</title>
        <authorList>
            <consortium name="US DOE Joint Genome Institute (JGI-PGF)"/>
            <person name="Walter F."/>
            <person name="Albersmeier A."/>
            <person name="Kalinowski J."/>
            <person name="Ruckert C."/>
        </authorList>
    </citation>
    <scope>NUCLEOTIDE SEQUENCE</scope>
    <source>
        <strain evidence="2">JCM 19831</strain>
    </source>
</reference>
<gene>
    <name evidence="2" type="ORF">GCM10007977_095820</name>
</gene>
<dbReference type="RefSeq" id="WP_190256745.1">
    <property type="nucleotide sequence ID" value="NZ_BMPI01000080.1"/>
</dbReference>
<comment type="caution">
    <text evidence="2">The sequence shown here is derived from an EMBL/GenBank/DDBJ whole genome shotgun (WGS) entry which is preliminary data.</text>
</comment>
<accession>A0A917UBV6</accession>
<feature type="compositionally biased region" description="Basic and acidic residues" evidence="1">
    <location>
        <begin position="8"/>
        <end position="35"/>
    </location>
</feature>
<evidence type="ECO:0000313" key="3">
    <source>
        <dbReference type="Proteomes" id="UP000642070"/>
    </source>
</evidence>
<name>A0A917UBV6_9ACTN</name>
<evidence type="ECO:0000256" key="1">
    <source>
        <dbReference type="SAM" id="MobiDB-lite"/>
    </source>
</evidence>
<evidence type="ECO:0008006" key="4">
    <source>
        <dbReference type="Google" id="ProtNLM"/>
    </source>
</evidence>